<evidence type="ECO:0000313" key="2">
    <source>
        <dbReference type="EMBL" id="RLE48856.1"/>
    </source>
</evidence>
<protein>
    <submittedName>
        <fullName evidence="2">Nucleotidyltransferase family protein</fullName>
    </submittedName>
</protein>
<dbReference type="PANTHER" id="PTHR42883">
    <property type="entry name" value="GLUCOSE-1-PHOSPHATE THYMIDYLTRANSFERASE"/>
    <property type="match status" value="1"/>
</dbReference>
<evidence type="ECO:0000259" key="1">
    <source>
        <dbReference type="Pfam" id="PF00483"/>
    </source>
</evidence>
<reference evidence="4 5" key="1">
    <citation type="submission" date="2018-06" db="EMBL/GenBank/DDBJ databases">
        <title>Extensive metabolic versatility and redundancy in microbially diverse, dynamic hydrothermal sediments.</title>
        <authorList>
            <person name="Dombrowski N."/>
            <person name="Teske A."/>
            <person name="Baker B.J."/>
        </authorList>
    </citation>
    <scope>NUCLEOTIDE SEQUENCE [LARGE SCALE GENOMIC DNA]</scope>
    <source>
        <strain evidence="3">B34_G17</strain>
        <strain evidence="2">B66_G16</strain>
    </source>
</reference>
<evidence type="ECO:0000313" key="4">
    <source>
        <dbReference type="Proteomes" id="UP000272051"/>
    </source>
</evidence>
<gene>
    <name evidence="2" type="ORF">DRJ31_06350</name>
    <name evidence="3" type="ORF">DRJ33_03455</name>
</gene>
<dbReference type="InterPro" id="IPR029044">
    <property type="entry name" value="Nucleotide-diphossugar_trans"/>
</dbReference>
<dbReference type="PANTHER" id="PTHR42883:SF2">
    <property type="entry name" value="THYMIDYLYLTRANSFERASE"/>
    <property type="match status" value="1"/>
</dbReference>
<name>A0A497ENZ0_9CREN</name>
<evidence type="ECO:0000313" key="3">
    <source>
        <dbReference type="EMBL" id="RLE52567.1"/>
    </source>
</evidence>
<dbReference type="EMBL" id="QMQX01000047">
    <property type="protein sequence ID" value="RLE52567.1"/>
    <property type="molecule type" value="Genomic_DNA"/>
</dbReference>
<dbReference type="Pfam" id="PF00483">
    <property type="entry name" value="NTP_transferase"/>
    <property type="match status" value="1"/>
</dbReference>
<comment type="caution">
    <text evidence="2">The sequence shown here is derived from an EMBL/GenBank/DDBJ whole genome shotgun (WGS) entry which is preliminary data.</text>
</comment>
<dbReference type="Proteomes" id="UP000272051">
    <property type="component" value="Unassembled WGS sequence"/>
</dbReference>
<accession>A0A497ENZ0</accession>
<dbReference type="InterPro" id="IPR005835">
    <property type="entry name" value="NTP_transferase_dom"/>
</dbReference>
<organism evidence="2 5">
    <name type="scientific">Thermoproteota archaeon</name>
    <dbReference type="NCBI Taxonomy" id="2056631"/>
    <lineage>
        <taxon>Archaea</taxon>
        <taxon>Thermoproteota</taxon>
    </lineage>
</organism>
<dbReference type="CDD" id="cd04181">
    <property type="entry name" value="NTP_transferase"/>
    <property type="match status" value="1"/>
</dbReference>
<dbReference type="Gene3D" id="3.90.550.10">
    <property type="entry name" value="Spore Coat Polysaccharide Biosynthesis Protein SpsA, Chain A"/>
    <property type="match status" value="1"/>
</dbReference>
<sequence length="239" mass="26918">MKAVILAGGFATRLGKLGFEVAKPLINICGKPAIQWIIDELRQIELKEIILTVNLKFENQFRQWVSQQDLAIKLVVEPSLRNEEKPGATRALLNVLDENDDYLIVAGDNIFTGNLEGMVKFYEKIRKPVIAVVKLEDAELIRQYSVVELDSQKRVRCFIEKPQNPTSSLVGACIYVIPGWCKRLIETYLAHGGDPDSPGKFIEWLVNKVEVYGFELGGKWIDIGNLEALALAKKMFEKG</sequence>
<evidence type="ECO:0000313" key="5">
    <source>
        <dbReference type="Proteomes" id="UP000278475"/>
    </source>
</evidence>
<keyword evidence="2" id="KW-0808">Transferase</keyword>
<dbReference type="AlphaFoldDB" id="A0A497ENZ0"/>
<proteinExistence type="predicted"/>
<dbReference type="SUPFAM" id="SSF53448">
    <property type="entry name" value="Nucleotide-diphospho-sugar transferases"/>
    <property type="match status" value="1"/>
</dbReference>
<dbReference type="Proteomes" id="UP000278475">
    <property type="component" value="Unassembled WGS sequence"/>
</dbReference>
<feature type="domain" description="Nucleotidyl transferase" evidence="1">
    <location>
        <begin position="2"/>
        <end position="234"/>
    </location>
</feature>
<dbReference type="GO" id="GO:0016740">
    <property type="term" value="F:transferase activity"/>
    <property type="evidence" value="ECO:0007669"/>
    <property type="project" value="UniProtKB-KW"/>
</dbReference>
<dbReference type="EMBL" id="QMQV01000056">
    <property type="protein sequence ID" value="RLE48856.1"/>
    <property type="molecule type" value="Genomic_DNA"/>
</dbReference>